<comment type="caution">
    <text evidence="7">The sequence shown here is derived from an EMBL/GenBank/DDBJ whole genome shotgun (WGS) entry which is preliminary data.</text>
</comment>
<dbReference type="InterPro" id="IPR009000">
    <property type="entry name" value="Transl_B-barrel_sf"/>
</dbReference>
<dbReference type="InterPro" id="IPR014721">
    <property type="entry name" value="Ribsml_uS5_D2-typ_fold_subgr"/>
</dbReference>
<keyword evidence="5" id="KW-0342">GTP-binding</keyword>
<evidence type="ECO:0000256" key="1">
    <source>
        <dbReference type="ARBA" id="ARBA00022490"/>
    </source>
</evidence>
<evidence type="ECO:0000256" key="2">
    <source>
        <dbReference type="ARBA" id="ARBA00022741"/>
    </source>
</evidence>
<keyword evidence="4" id="KW-0648">Protein biosynthesis</keyword>
<keyword evidence="8" id="KW-1185">Reference proteome</keyword>
<dbReference type="CDD" id="cd01681">
    <property type="entry name" value="aeEF2_snRNP_like_IV"/>
    <property type="match status" value="1"/>
</dbReference>
<dbReference type="InterPro" id="IPR005517">
    <property type="entry name" value="Transl_elong_EFG/EF2_IV"/>
</dbReference>
<evidence type="ECO:0000313" key="8">
    <source>
        <dbReference type="Proteomes" id="UP001157418"/>
    </source>
</evidence>
<dbReference type="SMART" id="SM00889">
    <property type="entry name" value="EFG_IV"/>
    <property type="match status" value="1"/>
</dbReference>
<reference evidence="7 8" key="1">
    <citation type="submission" date="2022-01" db="EMBL/GenBank/DDBJ databases">
        <authorList>
            <person name="Xiong W."/>
            <person name="Schranz E."/>
        </authorList>
    </citation>
    <scope>NUCLEOTIDE SEQUENCE [LARGE SCALE GENOMIC DNA]</scope>
</reference>
<gene>
    <name evidence="7" type="ORF">LVIROSA_LOCUS1061</name>
</gene>
<dbReference type="GO" id="GO:0043022">
    <property type="term" value="F:ribosome binding"/>
    <property type="evidence" value="ECO:0007669"/>
    <property type="project" value="TreeGrafter"/>
</dbReference>
<dbReference type="GO" id="GO:0005525">
    <property type="term" value="F:GTP binding"/>
    <property type="evidence" value="ECO:0007669"/>
    <property type="project" value="UniProtKB-KW"/>
</dbReference>
<dbReference type="AlphaFoldDB" id="A0AAU9LTW6"/>
<evidence type="ECO:0000259" key="6">
    <source>
        <dbReference type="SMART" id="SM00889"/>
    </source>
</evidence>
<dbReference type="GO" id="GO:0005829">
    <property type="term" value="C:cytosol"/>
    <property type="evidence" value="ECO:0007669"/>
    <property type="project" value="TreeGrafter"/>
</dbReference>
<evidence type="ECO:0000256" key="5">
    <source>
        <dbReference type="ARBA" id="ARBA00023134"/>
    </source>
</evidence>
<dbReference type="GO" id="GO:0003924">
    <property type="term" value="F:GTPase activity"/>
    <property type="evidence" value="ECO:0007669"/>
    <property type="project" value="TreeGrafter"/>
</dbReference>
<feature type="domain" description="Translation elongation factor EFG/EF2" evidence="6">
    <location>
        <begin position="206"/>
        <end position="311"/>
    </location>
</feature>
<dbReference type="InterPro" id="IPR035647">
    <property type="entry name" value="EFG_III/V"/>
</dbReference>
<dbReference type="Proteomes" id="UP001157418">
    <property type="component" value="Unassembled WGS sequence"/>
</dbReference>
<dbReference type="Gene3D" id="3.30.230.10">
    <property type="match status" value="1"/>
</dbReference>
<evidence type="ECO:0000256" key="3">
    <source>
        <dbReference type="ARBA" id="ARBA00022768"/>
    </source>
</evidence>
<dbReference type="SUPFAM" id="SSF54211">
    <property type="entry name" value="Ribosomal protein S5 domain 2-like"/>
    <property type="match status" value="1"/>
</dbReference>
<name>A0AAU9LTW6_9ASTR</name>
<dbReference type="Pfam" id="PF03764">
    <property type="entry name" value="EFG_IV"/>
    <property type="match status" value="1"/>
</dbReference>
<dbReference type="PANTHER" id="PTHR42908:SF10">
    <property type="entry name" value="EUKARYOTIC TRANSLATION ELONGATION FACTOR 2"/>
    <property type="match status" value="1"/>
</dbReference>
<keyword evidence="1" id="KW-0963">Cytoplasm</keyword>
<dbReference type="SUPFAM" id="SSF54980">
    <property type="entry name" value="EF-G C-terminal domain-like"/>
    <property type="match status" value="2"/>
</dbReference>
<dbReference type="PANTHER" id="PTHR42908">
    <property type="entry name" value="TRANSLATION ELONGATION FACTOR-RELATED"/>
    <property type="match status" value="1"/>
</dbReference>
<protein>
    <recommendedName>
        <fullName evidence="6">Translation elongation factor EFG/EF2 domain-containing protein</fullName>
    </recommendedName>
</protein>
<dbReference type="InterPro" id="IPR020568">
    <property type="entry name" value="Ribosomal_Su5_D2-typ_SF"/>
</dbReference>
<accession>A0AAU9LTW6</accession>
<dbReference type="EMBL" id="CAKMRJ010000001">
    <property type="protein sequence ID" value="CAH1413085.1"/>
    <property type="molecule type" value="Genomic_DNA"/>
</dbReference>
<proteinExistence type="predicted"/>
<evidence type="ECO:0000313" key="7">
    <source>
        <dbReference type="EMBL" id="CAH1413085.1"/>
    </source>
</evidence>
<keyword evidence="3" id="KW-0251">Elongation factor</keyword>
<dbReference type="GO" id="GO:0003746">
    <property type="term" value="F:translation elongation factor activity"/>
    <property type="evidence" value="ECO:0007669"/>
    <property type="project" value="UniProtKB-KW"/>
</dbReference>
<dbReference type="Gene3D" id="3.30.70.240">
    <property type="match status" value="1"/>
</dbReference>
<dbReference type="InterPro" id="IPR041095">
    <property type="entry name" value="EFG_II"/>
</dbReference>
<dbReference type="GO" id="GO:1990904">
    <property type="term" value="C:ribonucleoprotein complex"/>
    <property type="evidence" value="ECO:0007669"/>
    <property type="project" value="TreeGrafter"/>
</dbReference>
<dbReference type="Pfam" id="PF14492">
    <property type="entry name" value="EFG_III"/>
    <property type="match status" value="1"/>
</dbReference>
<sequence>MGPQYIPGEKKDLFLKTVEKTVIWIGKTQEIDDEVPCGNIVALFGLDQSINKSVTLTNEKETEARPIRAMKFSAVQVVHVTVQSKVESDLPHLLDGLRLLAQSDSMVVWTGEESGEHIIGALGELHLETCLKDLQDDFMGGVEINVSGPFVSFGETVSNKYSRAVMSKSPNGHNNLYMRATPMDIRIADAIEVGRIDACDDPEVHGKIMCEEFDYDKNLVKKIWCFGPEGTGPNMVVDRCKGVEYLNEIKDFVVAGFQWVSEVGALAEENMRSICFEVCDAVVHADANHRGGAQVIPTARRVMYASQLSAEPRLVEPVYWVEIQAVPKEAISGIESVMKQKRGYESEKRLRPETRLYDMKAHLSVVESFGLSGDLKASASGQVFPQLQLQCIFSYWDTMDSDPLEDGS</sequence>
<evidence type="ECO:0000256" key="4">
    <source>
        <dbReference type="ARBA" id="ARBA00022917"/>
    </source>
</evidence>
<organism evidence="7 8">
    <name type="scientific">Lactuca virosa</name>
    <dbReference type="NCBI Taxonomy" id="75947"/>
    <lineage>
        <taxon>Eukaryota</taxon>
        <taxon>Viridiplantae</taxon>
        <taxon>Streptophyta</taxon>
        <taxon>Embryophyta</taxon>
        <taxon>Tracheophyta</taxon>
        <taxon>Spermatophyta</taxon>
        <taxon>Magnoliopsida</taxon>
        <taxon>eudicotyledons</taxon>
        <taxon>Gunneridae</taxon>
        <taxon>Pentapetalae</taxon>
        <taxon>asterids</taxon>
        <taxon>campanulids</taxon>
        <taxon>Asterales</taxon>
        <taxon>Asteraceae</taxon>
        <taxon>Cichorioideae</taxon>
        <taxon>Cichorieae</taxon>
        <taxon>Lactucinae</taxon>
        <taxon>Lactuca</taxon>
    </lineage>
</organism>
<dbReference type="FunFam" id="3.30.70.870:FF:000002">
    <property type="entry name" value="Translation elongation factor 2"/>
    <property type="match status" value="1"/>
</dbReference>
<dbReference type="FunFam" id="3.30.230.10:FF:000006">
    <property type="entry name" value="Translation elongation factor 2"/>
    <property type="match status" value="1"/>
</dbReference>
<dbReference type="Gene3D" id="3.30.70.870">
    <property type="entry name" value="Elongation Factor G (Translational Gtpase), domain 3"/>
    <property type="match status" value="1"/>
</dbReference>
<keyword evidence="2" id="KW-0547">Nucleotide-binding</keyword>
<dbReference type="Gene3D" id="2.40.30.10">
    <property type="entry name" value="Translation factors"/>
    <property type="match status" value="1"/>
</dbReference>
<dbReference type="SUPFAM" id="SSF50447">
    <property type="entry name" value="Translation proteins"/>
    <property type="match status" value="1"/>
</dbReference>